<keyword evidence="2" id="KW-0597">Phosphoprotein</keyword>
<dbReference type="GO" id="GO:0032040">
    <property type="term" value="C:small-subunit processome"/>
    <property type="evidence" value="ECO:0007669"/>
    <property type="project" value="InterPro"/>
</dbReference>
<evidence type="ECO:0000256" key="2">
    <source>
        <dbReference type="ARBA" id="ARBA00022553"/>
    </source>
</evidence>
<protein>
    <recommendedName>
        <fullName evidence="7">U3 small nucleolar RNA-associated protein 14</fullName>
    </recommendedName>
</protein>
<dbReference type="InterPro" id="IPR006709">
    <property type="entry name" value="SSU_processome_Utp14"/>
</dbReference>
<accession>A0A8H3GHM1</accession>
<feature type="compositionally biased region" description="Polar residues" evidence="4">
    <location>
        <begin position="301"/>
        <end position="319"/>
    </location>
</feature>
<evidence type="ECO:0000256" key="4">
    <source>
        <dbReference type="SAM" id="MobiDB-lite"/>
    </source>
</evidence>
<evidence type="ECO:0000256" key="1">
    <source>
        <dbReference type="ARBA" id="ARBA00004604"/>
    </source>
</evidence>
<feature type="region of interest" description="Disordered" evidence="4">
    <location>
        <begin position="636"/>
        <end position="688"/>
    </location>
</feature>
<dbReference type="AlphaFoldDB" id="A0A8H3GHM1"/>
<evidence type="ECO:0008006" key="7">
    <source>
        <dbReference type="Google" id="ProtNLM"/>
    </source>
</evidence>
<comment type="subcellular location">
    <subcellularLocation>
        <location evidence="1">Nucleus</location>
        <location evidence="1">Nucleolus</location>
    </subcellularLocation>
</comment>
<dbReference type="PANTHER" id="PTHR14150:SF12">
    <property type="entry name" value="U3 SMALL NUCLEOLAR RNA-ASSOCIATED PROTEIN 14 HOMOLOG A"/>
    <property type="match status" value="1"/>
</dbReference>
<gene>
    <name evidence="5" type="ORF">RDB_LOCUS126113</name>
</gene>
<feature type="compositionally biased region" description="Basic and acidic residues" evidence="4">
    <location>
        <begin position="256"/>
        <end position="278"/>
    </location>
</feature>
<keyword evidence="3" id="KW-0539">Nucleus</keyword>
<dbReference type="Pfam" id="PF04615">
    <property type="entry name" value="Utp14"/>
    <property type="match status" value="1"/>
</dbReference>
<evidence type="ECO:0000313" key="6">
    <source>
        <dbReference type="Proteomes" id="UP000663841"/>
    </source>
</evidence>
<feature type="region of interest" description="Disordered" evidence="4">
    <location>
        <begin position="90"/>
        <end position="345"/>
    </location>
</feature>
<feature type="compositionally biased region" description="Acidic residues" evidence="4">
    <location>
        <begin position="151"/>
        <end position="161"/>
    </location>
</feature>
<dbReference type="GO" id="GO:0006364">
    <property type="term" value="P:rRNA processing"/>
    <property type="evidence" value="ECO:0007669"/>
    <property type="project" value="InterPro"/>
</dbReference>
<proteinExistence type="predicted"/>
<feature type="compositionally biased region" description="Polar residues" evidence="4">
    <location>
        <begin position="659"/>
        <end position="688"/>
    </location>
</feature>
<feature type="region of interest" description="Disordered" evidence="4">
    <location>
        <begin position="1"/>
        <end position="24"/>
    </location>
</feature>
<organism evidence="5 6">
    <name type="scientific">Rhizoctonia solani</name>
    <dbReference type="NCBI Taxonomy" id="456999"/>
    <lineage>
        <taxon>Eukaryota</taxon>
        <taxon>Fungi</taxon>
        <taxon>Dikarya</taxon>
        <taxon>Basidiomycota</taxon>
        <taxon>Agaricomycotina</taxon>
        <taxon>Agaricomycetes</taxon>
        <taxon>Cantharellales</taxon>
        <taxon>Ceratobasidiaceae</taxon>
        <taxon>Rhizoctonia</taxon>
    </lineage>
</organism>
<feature type="compositionally biased region" description="Acidic residues" evidence="4">
    <location>
        <begin position="90"/>
        <end position="115"/>
    </location>
</feature>
<feature type="region of interest" description="Disordered" evidence="4">
    <location>
        <begin position="50"/>
        <end position="76"/>
    </location>
</feature>
<feature type="compositionally biased region" description="Acidic residues" evidence="4">
    <location>
        <begin position="170"/>
        <end position="197"/>
    </location>
</feature>
<evidence type="ECO:0000313" key="5">
    <source>
        <dbReference type="EMBL" id="CAE6450770.1"/>
    </source>
</evidence>
<feature type="compositionally biased region" description="Low complexity" evidence="4">
    <location>
        <begin position="644"/>
        <end position="658"/>
    </location>
</feature>
<feature type="compositionally biased region" description="Acidic residues" evidence="4">
    <location>
        <begin position="215"/>
        <end position="224"/>
    </location>
</feature>
<evidence type="ECO:0000256" key="3">
    <source>
        <dbReference type="ARBA" id="ARBA00023242"/>
    </source>
</evidence>
<reference evidence="5" key="1">
    <citation type="submission" date="2021-01" db="EMBL/GenBank/DDBJ databases">
        <authorList>
            <person name="Kaushik A."/>
        </authorList>
    </citation>
    <scope>NUCLEOTIDE SEQUENCE</scope>
    <source>
        <strain evidence="5">AG3-T5</strain>
    </source>
</reference>
<feature type="region of interest" description="Disordered" evidence="4">
    <location>
        <begin position="754"/>
        <end position="789"/>
    </location>
</feature>
<name>A0A8H3GHM1_9AGAM</name>
<dbReference type="Proteomes" id="UP000663841">
    <property type="component" value="Unassembled WGS sequence"/>
</dbReference>
<feature type="compositionally biased region" description="Basic residues" evidence="4">
    <location>
        <begin position="1"/>
        <end position="13"/>
    </location>
</feature>
<dbReference type="EMBL" id="CAJMWW010000147">
    <property type="protein sequence ID" value="CAE6450770.1"/>
    <property type="molecule type" value="Genomic_DNA"/>
</dbReference>
<sequence>MAPRPPHSKKPKSSVKTARANARGYAARHALKSSNALDVYEYSTGKVRRSGVGLTLDREEETGFGKDSDEEEGGLDEIKEKLRLRIVNADEDGIVGSDEDEEIDSDAAFEDESDEERFANFKFKSSKAKASKGKGKLSKKPVQVSFAADVDLNEDESQDDETTPKPISQESEDESEAEGSEDEDGEDEDVDEDEEEPGSTVELSKMVEGGAQSESESEGSESDSEAPSVATDDDPEADAKLTEFISGLNTSSKKRKLEENSEDKVNKKRAILQDRTEAGPEGEFGIKSGTQPLTLSDLLAPTSSLSQSTKALQSTTKSALSAPLPQRTQDRLDREAAYEQTKQEVQKWAPTMKRIREAEHLAFPLQGPAAGKKGTSNADVIDRFQPSTKMESAISSLLRAAKLHTDAAAAEAENTLAAATISEEDLAARRAKLRLTRELMFRADVKAKRVAKIKSKAYRRMKKREKEKQKEAAVDLGLEDDEGVDRMQAEVERAKERATLRHRTTGKWARAMRNKGEMDEEETGAVKLLQDRAELLRRKIAGGEESSDDGDGHGEDRDIQELEELARIESAAQAKGIMGMKFMRDAVARADREAGAMADEARLEMLGLQLDSGAENSMGDDVVGGNLGRRIYRPGQVQPSAAYSDISSTLKSSESTESPTMDTRNSLPSISESPPPTNTLSISNEDPSMELNSALNPWLAAASSSGKIARKNNVVQVTKMQKAQTKTEEERARAREDATVEIDMSQALIVLEQDKDDSDSGPSQSAVKAKEVDAAFVPSDDEASDTDERAPAAFKQRELVAMAFAGDNVIEDFAAEKQRVIEEDAPKEVDTSLVGWGSWGGRGTKKQAPRPNLIKKIAGVDASKRADAGKKSIIISEKKDKKAAKYLVKDLPYPYTSKEQFARSMATPIGTEWNTRVAHQRAVLPGVVKKMGTVIDPLERMF</sequence>
<dbReference type="PANTHER" id="PTHR14150">
    <property type="entry name" value="U3 SMALL NUCLEOLAR RNA-ASSOCIATED PROTEIN 14"/>
    <property type="match status" value="1"/>
</dbReference>
<feature type="compositionally biased region" description="Basic and acidic residues" evidence="4">
    <location>
        <begin position="328"/>
        <end position="345"/>
    </location>
</feature>
<comment type="caution">
    <text evidence="5">The sequence shown here is derived from an EMBL/GenBank/DDBJ whole genome shotgun (WGS) entry which is preliminary data.</text>
</comment>
<feature type="compositionally biased region" description="Basic residues" evidence="4">
    <location>
        <begin position="124"/>
        <end position="139"/>
    </location>
</feature>